<comment type="caution">
    <text evidence="2">The sequence shown here is derived from an EMBL/GenBank/DDBJ whole genome shotgun (WGS) entry which is preliminary data.</text>
</comment>
<dbReference type="Pfam" id="PF08241">
    <property type="entry name" value="Methyltransf_11"/>
    <property type="match status" value="1"/>
</dbReference>
<reference evidence="2 3" key="1">
    <citation type="submission" date="2019-02" db="EMBL/GenBank/DDBJ databases">
        <title>Draft genome sequence of Amycolatopsis sp. 8-3EHSu isolated from roots of Suaeda maritima.</title>
        <authorList>
            <person name="Duangmal K."/>
            <person name="Chantavorakit T."/>
        </authorList>
    </citation>
    <scope>NUCLEOTIDE SEQUENCE [LARGE SCALE GENOMIC DNA]</scope>
    <source>
        <strain evidence="2 3">8-3EHSu</strain>
    </source>
</reference>
<protein>
    <submittedName>
        <fullName evidence="2">Methyltransferase domain-containing protein</fullName>
    </submittedName>
</protein>
<dbReference type="InterPro" id="IPR013216">
    <property type="entry name" value="Methyltransf_11"/>
</dbReference>
<dbReference type="Proteomes" id="UP000292003">
    <property type="component" value="Unassembled WGS sequence"/>
</dbReference>
<dbReference type="GO" id="GO:0008757">
    <property type="term" value="F:S-adenosylmethionine-dependent methyltransferase activity"/>
    <property type="evidence" value="ECO:0007669"/>
    <property type="project" value="InterPro"/>
</dbReference>
<keyword evidence="2" id="KW-0808">Transferase</keyword>
<dbReference type="OrthoDB" id="9777638at2"/>
<dbReference type="GO" id="GO:0032259">
    <property type="term" value="P:methylation"/>
    <property type="evidence" value="ECO:0007669"/>
    <property type="project" value="UniProtKB-KW"/>
</dbReference>
<gene>
    <name evidence="2" type="ORF">EWH70_07040</name>
</gene>
<keyword evidence="3" id="KW-1185">Reference proteome</keyword>
<dbReference type="Gene3D" id="3.40.50.150">
    <property type="entry name" value="Vaccinia Virus protein VP39"/>
    <property type="match status" value="1"/>
</dbReference>
<organism evidence="2 3">
    <name type="scientific">Amycolatopsis suaedae</name>
    <dbReference type="NCBI Taxonomy" id="2510978"/>
    <lineage>
        <taxon>Bacteria</taxon>
        <taxon>Bacillati</taxon>
        <taxon>Actinomycetota</taxon>
        <taxon>Actinomycetes</taxon>
        <taxon>Pseudonocardiales</taxon>
        <taxon>Pseudonocardiaceae</taxon>
        <taxon>Amycolatopsis</taxon>
    </lineage>
</organism>
<feature type="domain" description="Methyltransferase type 11" evidence="1">
    <location>
        <begin position="45"/>
        <end position="138"/>
    </location>
</feature>
<evidence type="ECO:0000313" key="2">
    <source>
        <dbReference type="EMBL" id="RZQ64646.1"/>
    </source>
</evidence>
<evidence type="ECO:0000313" key="3">
    <source>
        <dbReference type="Proteomes" id="UP000292003"/>
    </source>
</evidence>
<dbReference type="InterPro" id="IPR029063">
    <property type="entry name" value="SAM-dependent_MTases_sf"/>
</dbReference>
<sequence>MFVTSFSADLFDSVADGYDEKVPFFATFARQLVAWAEPGPADSVLDLGTGRGAVSLAVAEARGAGEILAVDVSPRMVDSVAALGVAGLRARVMDAQALDLPDGSFDLVFSGFAFHILPDPAAALRETARVLRPGGRAVLSVPGPSEDGGWWAGYGEIVAEFTARLTGDVPPGMADEPWDEVAEQTGLRFTRTSTAEVRLPVDGPRAHWDWLLSHGNRWLYDALGEADRAEFAERVLASLRDAHPTGGRDVIAGAEFYELTKVR</sequence>
<evidence type="ECO:0000259" key="1">
    <source>
        <dbReference type="Pfam" id="PF08241"/>
    </source>
</evidence>
<dbReference type="AlphaFoldDB" id="A0A4Q7JC90"/>
<dbReference type="PANTHER" id="PTHR42912">
    <property type="entry name" value="METHYLTRANSFERASE"/>
    <property type="match status" value="1"/>
</dbReference>
<name>A0A4Q7JC90_9PSEU</name>
<dbReference type="EMBL" id="SFCC01000003">
    <property type="protein sequence ID" value="RZQ64646.1"/>
    <property type="molecule type" value="Genomic_DNA"/>
</dbReference>
<dbReference type="InterPro" id="IPR050508">
    <property type="entry name" value="Methyltransf_Superfamily"/>
</dbReference>
<keyword evidence="2" id="KW-0489">Methyltransferase</keyword>
<dbReference type="CDD" id="cd02440">
    <property type="entry name" value="AdoMet_MTases"/>
    <property type="match status" value="1"/>
</dbReference>
<dbReference type="SUPFAM" id="SSF53335">
    <property type="entry name" value="S-adenosyl-L-methionine-dependent methyltransferases"/>
    <property type="match status" value="1"/>
</dbReference>
<accession>A0A4Q7JC90</accession>
<dbReference type="PANTHER" id="PTHR42912:SF95">
    <property type="entry name" value="METHYLTRANSFERASE TYPE 11 DOMAIN-CONTAINING PROTEIN"/>
    <property type="match status" value="1"/>
</dbReference>
<proteinExistence type="predicted"/>